<dbReference type="EMBL" id="KJ484634">
    <property type="protein sequence ID" value="AIF78245.1"/>
    <property type="molecule type" value="Genomic_DNA"/>
</dbReference>
<reference evidence="1" key="1">
    <citation type="journal article" date="2014" name="J. Antimicrob. Chemother.">
        <title>Nucleotide sequences of 16 transmissible plasmids identified in nine multidrug-resistant Escherichia coli isolates expressing an ESBL phenotype isolated from food-producing animals and healthy humans.</title>
        <authorList>
            <person name="Wang J."/>
            <person name="Stephan R."/>
            <person name="Power K."/>
            <person name="Yan Q."/>
            <person name="Hachler H."/>
            <person name="Fanning S."/>
        </authorList>
    </citation>
    <scope>NUCLEOTIDE SEQUENCE</scope>
    <source>
        <strain evidence="1">Human-1038</strain>
        <plasmid evidence="1">pH1038-142</plasmid>
    </source>
</reference>
<evidence type="ECO:0000313" key="1">
    <source>
        <dbReference type="EMBL" id="AIF78245.1"/>
    </source>
</evidence>
<sequence length="38" mass="4083">MIICSGELLGVQNKVLKIVGLMAFNGINFAYNNLSIIA</sequence>
<geneLocation type="plasmid" evidence="2">
    <name>pBB1401_IncX</name>
</geneLocation>
<protein>
    <submittedName>
        <fullName evidence="1">Short chain dehydrogenase</fullName>
    </submittedName>
</protein>
<accession>A0A075MBU2</accession>
<geneLocation type="plasmid" evidence="1">
    <name>pH1038-142</name>
</geneLocation>
<keyword evidence="1" id="KW-0614">Plasmid</keyword>
<dbReference type="PATRIC" id="fig|562.7267.peg.4924"/>
<proteinExistence type="predicted"/>
<gene>
    <name evidence="2" type="ORF">BGZ_00059</name>
</gene>
<dbReference type="AlphaFoldDB" id="A0A075MBU2"/>
<name>A0A075MBU2_ECOLX</name>
<dbReference type="EMBL" id="LR701156">
    <property type="protein sequence ID" value="VVT42251.1"/>
    <property type="molecule type" value="Genomic_DNA"/>
</dbReference>
<organism evidence="1">
    <name type="scientific">Escherichia coli</name>
    <dbReference type="NCBI Taxonomy" id="562"/>
    <lineage>
        <taxon>Bacteria</taxon>
        <taxon>Pseudomonadati</taxon>
        <taxon>Pseudomonadota</taxon>
        <taxon>Gammaproteobacteria</taxon>
        <taxon>Enterobacterales</taxon>
        <taxon>Enterobacteriaceae</taxon>
        <taxon>Escherichia</taxon>
    </lineage>
</organism>
<reference evidence="2" key="2">
    <citation type="submission" date="2019-09" db="EMBL/GenBank/DDBJ databases">
        <authorList>
            <person name="Delgado-Blas J."/>
        </authorList>
    </citation>
    <scope>NUCLEOTIDE SEQUENCE</scope>
    <source>
        <strain evidence="2">BB1401</strain>
        <plasmid evidence="2">pBB1401_IncX</plasmid>
    </source>
</reference>
<evidence type="ECO:0000313" key="2">
    <source>
        <dbReference type="EMBL" id="VVT42251.1"/>
    </source>
</evidence>